<name>A0A060SIU9_PYCCI</name>
<dbReference type="AlphaFoldDB" id="A0A060SIU9"/>
<evidence type="ECO:0000313" key="3">
    <source>
        <dbReference type="EMBL" id="CDO74432.1"/>
    </source>
</evidence>
<evidence type="ECO:0000313" key="4">
    <source>
        <dbReference type="Proteomes" id="UP000029665"/>
    </source>
</evidence>
<feature type="region of interest" description="Disordered" evidence="1">
    <location>
        <begin position="355"/>
        <end position="400"/>
    </location>
</feature>
<dbReference type="InterPro" id="IPR040976">
    <property type="entry name" value="Pkinase_fungal"/>
</dbReference>
<accession>A0A060SIU9</accession>
<organism evidence="3 4">
    <name type="scientific">Pycnoporus cinnabarinus</name>
    <name type="common">Cinnabar-red polypore</name>
    <name type="synonym">Trametes cinnabarina</name>
    <dbReference type="NCBI Taxonomy" id="5643"/>
    <lineage>
        <taxon>Eukaryota</taxon>
        <taxon>Fungi</taxon>
        <taxon>Dikarya</taxon>
        <taxon>Basidiomycota</taxon>
        <taxon>Agaricomycotina</taxon>
        <taxon>Agaricomycetes</taxon>
        <taxon>Polyporales</taxon>
        <taxon>Polyporaceae</taxon>
        <taxon>Trametes</taxon>
    </lineage>
</organism>
<dbReference type="Proteomes" id="UP000029665">
    <property type="component" value="Unassembled WGS sequence"/>
</dbReference>
<gene>
    <name evidence="3" type="ORF">BN946_scf184924.g2</name>
</gene>
<feature type="domain" description="Fungal-type protein kinase" evidence="2">
    <location>
        <begin position="44"/>
        <end position="135"/>
    </location>
</feature>
<sequence length="400" mass="45275">MTRQRAHSDWAEVEVFVDCKLDDSCDPYDDGICNGVSCSGTDDDCLRRFTAGASTVFEYQHRTHHFSVVLLGSWARLARWDRSGVIFSSKFDYKQEPAKLARFFWRVARASAEVRGHDTTATRVLPGSDNYELLKAWKAKEKTLADDDYVAKRFVKSLSDVGEFMYNFFDDGLPVGENEYTCGVLKQQVLNRGELISLRNKIIWFLRHPPSRSAGHSGSAALVAVLPQDQTEASTTSTMFETTSTTVESPPEENLHPIHDVIFTLLEWFSARYKLRAPIRTIGKSFTQPIVPPTSGPAARRWNRTIRKTQPTVSHPTQGKDRQKLEALAEKIRSHRDMLELLVLAGAAPNWPDADRLPDQLSSTYDPHKPKKFREKRSRAEGDVDEQPSSKRQRSTASQT</sequence>
<dbReference type="Pfam" id="PF17667">
    <property type="entry name" value="Pkinase_fungal"/>
    <property type="match status" value="1"/>
</dbReference>
<dbReference type="OrthoDB" id="2744358at2759"/>
<protein>
    <recommendedName>
        <fullName evidence="2">Fungal-type protein kinase domain-containing protein</fullName>
    </recommendedName>
</protein>
<proteinExistence type="predicted"/>
<reference evidence="3" key="1">
    <citation type="submission" date="2014-01" db="EMBL/GenBank/DDBJ databases">
        <title>The genome of the white-rot fungus Pycnoporus cinnabarinus: a basidiomycete model with a versatile arsenal for lignocellulosic biomass breakdown.</title>
        <authorList>
            <person name="Levasseur A."/>
            <person name="Lomascolo A."/>
            <person name="Ruiz-Duenas F.J."/>
            <person name="Uzan E."/>
            <person name="Piumi F."/>
            <person name="Kues U."/>
            <person name="Ram A.F.J."/>
            <person name="Murat C."/>
            <person name="Haon M."/>
            <person name="Benoit I."/>
            <person name="Arfi Y."/>
            <person name="Chevret D."/>
            <person name="Drula E."/>
            <person name="Kwon M.J."/>
            <person name="Gouret P."/>
            <person name="Lesage-Meessen L."/>
            <person name="Lombard V."/>
            <person name="Mariette J."/>
            <person name="Noirot C."/>
            <person name="Park J."/>
            <person name="Patyshakuliyeva A."/>
            <person name="Wieneger R.A.B."/>
            <person name="Wosten H.A.B."/>
            <person name="Martin F."/>
            <person name="Coutinho P.M."/>
            <person name="de Vries R."/>
            <person name="Martinez A.T."/>
            <person name="Klopp C."/>
            <person name="Pontarotti P."/>
            <person name="Henrissat B."/>
            <person name="Record E."/>
        </authorList>
    </citation>
    <scope>NUCLEOTIDE SEQUENCE [LARGE SCALE GENOMIC DNA]</scope>
    <source>
        <strain evidence="3">BRFM137</strain>
    </source>
</reference>
<dbReference type="EMBL" id="CCBP010000172">
    <property type="protein sequence ID" value="CDO74432.1"/>
    <property type="molecule type" value="Genomic_DNA"/>
</dbReference>
<comment type="caution">
    <text evidence="3">The sequence shown here is derived from an EMBL/GenBank/DDBJ whole genome shotgun (WGS) entry which is preliminary data.</text>
</comment>
<evidence type="ECO:0000256" key="1">
    <source>
        <dbReference type="SAM" id="MobiDB-lite"/>
    </source>
</evidence>
<evidence type="ECO:0000259" key="2">
    <source>
        <dbReference type="Pfam" id="PF17667"/>
    </source>
</evidence>
<keyword evidence="4" id="KW-1185">Reference proteome</keyword>
<dbReference type="HOGENOM" id="CLU_689148_0_0_1"/>